<name>A0AAV4U0F3_CAEEX</name>
<reference evidence="2 3" key="1">
    <citation type="submission" date="2021-06" db="EMBL/GenBank/DDBJ databases">
        <title>Caerostris extrusa draft genome.</title>
        <authorList>
            <person name="Kono N."/>
            <person name="Arakawa K."/>
        </authorList>
    </citation>
    <scope>NUCLEOTIDE SEQUENCE [LARGE SCALE GENOMIC DNA]</scope>
</reference>
<dbReference type="Proteomes" id="UP001054945">
    <property type="component" value="Unassembled WGS sequence"/>
</dbReference>
<accession>A0AAV4U0F3</accession>
<feature type="compositionally biased region" description="Basic and acidic residues" evidence="1">
    <location>
        <begin position="31"/>
        <end position="48"/>
    </location>
</feature>
<proteinExistence type="predicted"/>
<feature type="region of interest" description="Disordered" evidence="1">
    <location>
        <begin position="1"/>
        <end position="87"/>
    </location>
</feature>
<protein>
    <submittedName>
        <fullName evidence="2">Uncharacterized protein</fullName>
    </submittedName>
</protein>
<gene>
    <name evidence="2" type="ORF">CEXT_261231</name>
</gene>
<dbReference type="EMBL" id="BPLR01012085">
    <property type="protein sequence ID" value="GIY51223.1"/>
    <property type="molecule type" value="Genomic_DNA"/>
</dbReference>
<evidence type="ECO:0000313" key="3">
    <source>
        <dbReference type="Proteomes" id="UP001054945"/>
    </source>
</evidence>
<sequence length="140" mass="16035">MFSRKKGIRPRKTDQFESETTATTNNNKTRACSELRKVKERGSNPAKEKKPKSLIYKSKTGPPRPSSRPIHHNSHTSNYSPWPTYTGRGRDVMVRRMQKGPSCLTLRFMHHWRRGCNGCLAFHPLGDRWVKVGLGGPFTN</sequence>
<keyword evidence="3" id="KW-1185">Reference proteome</keyword>
<comment type="caution">
    <text evidence="2">The sequence shown here is derived from an EMBL/GenBank/DDBJ whole genome shotgun (WGS) entry which is preliminary data.</text>
</comment>
<organism evidence="2 3">
    <name type="scientific">Caerostris extrusa</name>
    <name type="common">Bark spider</name>
    <name type="synonym">Caerostris bankana</name>
    <dbReference type="NCBI Taxonomy" id="172846"/>
    <lineage>
        <taxon>Eukaryota</taxon>
        <taxon>Metazoa</taxon>
        <taxon>Ecdysozoa</taxon>
        <taxon>Arthropoda</taxon>
        <taxon>Chelicerata</taxon>
        <taxon>Arachnida</taxon>
        <taxon>Araneae</taxon>
        <taxon>Araneomorphae</taxon>
        <taxon>Entelegynae</taxon>
        <taxon>Araneoidea</taxon>
        <taxon>Araneidae</taxon>
        <taxon>Caerostris</taxon>
    </lineage>
</organism>
<feature type="compositionally biased region" description="Low complexity" evidence="1">
    <location>
        <begin position="20"/>
        <end position="29"/>
    </location>
</feature>
<evidence type="ECO:0000313" key="2">
    <source>
        <dbReference type="EMBL" id="GIY51223.1"/>
    </source>
</evidence>
<evidence type="ECO:0000256" key="1">
    <source>
        <dbReference type="SAM" id="MobiDB-lite"/>
    </source>
</evidence>
<dbReference type="AlphaFoldDB" id="A0AAV4U0F3"/>
<feature type="compositionally biased region" description="Basic residues" evidence="1">
    <location>
        <begin position="1"/>
        <end position="10"/>
    </location>
</feature>